<dbReference type="PANTHER" id="PTHR43046:SF12">
    <property type="entry name" value="GDP-MANNOSE MANNOSYL HYDROLASE"/>
    <property type="match status" value="1"/>
</dbReference>
<gene>
    <name evidence="7" type="ORF">Aau02nite_61680</name>
</gene>
<dbReference type="AlphaFoldDB" id="A0A919SN80"/>
<dbReference type="PROSITE" id="PS51462">
    <property type="entry name" value="NUDIX"/>
    <property type="match status" value="1"/>
</dbReference>
<dbReference type="PROSITE" id="PS00893">
    <property type="entry name" value="NUDIX_BOX"/>
    <property type="match status" value="1"/>
</dbReference>
<keyword evidence="8" id="KW-1185">Reference proteome</keyword>
<dbReference type="PRINTS" id="PR00502">
    <property type="entry name" value="NUDIXFAMILY"/>
</dbReference>
<organism evidence="7 8">
    <name type="scientific">Actinoplanes auranticolor</name>
    <dbReference type="NCBI Taxonomy" id="47988"/>
    <lineage>
        <taxon>Bacteria</taxon>
        <taxon>Bacillati</taxon>
        <taxon>Actinomycetota</taxon>
        <taxon>Actinomycetes</taxon>
        <taxon>Micromonosporales</taxon>
        <taxon>Micromonosporaceae</taxon>
        <taxon>Actinoplanes</taxon>
    </lineage>
</organism>
<name>A0A919SN80_9ACTN</name>
<dbReference type="InterPro" id="IPR015797">
    <property type="entry name" value="NUDIX_hydrolase-like_dom_sf"/>
</dbReference>
<dbReference type="SUPFAM" id="SSF55811">
    <property type="entry name" value="Nudix"/>
    <property type="match status" value="1"/>
</dbReference>
<comment type="similarity">
    <text evidence="2 5">Belongs to the Nudix hydrolase family.</text>
</comment>
<dbReference type="Proteomes" id="UP000681340">
    <property type="component" value="Unassembled WGS sequence"/>
</dbReference>
<comment type="cofactor">
    <cofactor evidence="1">
        <name>Mg(2+)</name>
        <dbReference type="ChEBI" id="CHEBI:18420"/>
    </cofactor>
</comment>
<evidence type="ECO:0000256" key="1">
    <source>
        <dbReference type="ARBA" id="ARBA00001946"/>
    </source>
</evidence>
<keyword evidence="4" id="KW-0460">Magnesium</keyword>
<dbReference type="Pfam" id="PF00293">
    <property type="entry name" value="NUDIX"/>
    <property type="match status" value="1"/>
</dbReference>
<dbReference type="PANTHER" id="PTHR43046">
    <property type="entry name" value="GDP-MANNOSE MANNOSYL HYDROLASE"/>
    <property type="match status" value="1"/>
</dbReference>
<dbReference type="GO" id="GO:0016787">
    <property type="term" value="F:hydrolase activity"/>
    <property type="evidence" value="ECO:0007669"/>
    <property type="project" value="UniProtKB-KW"/>
</dbReference>
<sequence>MTFIDRRAARVLLIDAAERVLLLHGGDPARADQHWWFTPGGGLNEGETPVQGAARELREETGLRTDPAELGEPVHHETTEFSYDNRQYRQEQDFFLLRVESWQVDTAGFDADEQRSITGNRWWSTAELDTTTEQIFPIGLADLLRKVL</sequence>
<evidence type="ECO:0000259" key="6">
    <source>
        <dbReference type="PROSITE" id="PS51462"/>
    </source>
</evidence>
<evidence type="ECO:0000313" key="7">
    <source>
        <dbReference type="EMBL" id="GIM74584.1"/>
    </source>
</evidence>
<evidence type="ECO:0000256" key="2">
    <source>
        <dbReference type="ARBA" id="ARBA00005582"/>
    </source>
</evidence>
<evidence type="ECO:0000256" key="5">
    <source>
        <dbReference type="RuleBase" id="RU003476"/>
    </source>
</evidence>
<dbReference type="InterPro" id="IPR020476">
    <property type="entry name" value="Nudix_hydrolase"/>
</dbReference>
<reference evidence="7" key="1">
    <citation type="submission" date="2021-03" db="EMBL/GenBank/DDBJ databases">
        <title>Whole genome shotgun sequence of Actinoplanes auranticolor NBRC 12245.</title>
        <authorList>
            <person name="Komaki H."/>
            <person name="Tamura T."/>
        </authorList>
    </citation>
    <scope>NUCLEOTIDE SEQUENCE</scope>
    <source>
        <strain evidence="7">NBRC 12245</strain>
    </source>
</reference>
<protein>
    <submittedName>
        <fullName evidence="7">DNA mismatch repair protein MutT</fullName>
    </submittedName>
</protein>
<keyword evidence="3 5" id="KW-0378">Hydrolase</keyword>
<dbReference type="EMBL" id="BOQL01000052">
    <property type="protein sequence ID" value="GIM74584.1"/>
    <property type="molecule type" value="Genomic_DNA"/>
</dbReference>
<comment type="caution">
    <text evidence="7">The sequence shown here is derived from an EMBL/GenBank/DDBJ whole genome shotgun (WGS) entry which is preliminary data.</text>
</comment>
<dbReference type="InterPro" id="IPR020084">
    <property type="entry name" value="NUDIX_hydrolase_CS"/>
</dbReference>
<dbReference type="InterPro" id="IPR000086">
    <property type="entry name" value="NUDIX_hydrolase_dom"/>
</dbReference>
<evidence type="ECO:0000256" key="4">
    <source>
        <dbReference type="ARBA" id="ARBA00022842"/>
    </source>
</evidence>
<dbReference type="Gene3D" id="3.90.79.10">
    <property type="entry name" value="Nucleoside Triphosphate Pyrophosphohydrolase"/>
    <property type="match status" value="1"/>
</dbReference>
<accession>A0A919SN80</accession>
<dbReference type="CDD" id="cd04685">
    <property type="entry name" value="NUDIX_Hydrolase"/>
    <property type="match status" value="1"/>
</dbReference>
<evidence type="ECO:0000256" key="3">
    <source>
        <dbReference type="ARBA" id="ARBA00022801"/>
    </source>
</evidence>
<proteinExistence type="inferred from homology"/>
<feature type="domain" description="Nudix hydrolase" evidence="6">
    <location>
        <begin position="4"/>
        <end position="146"/>
    </location>
</feature>
<dbReference type="RefSeq" id="WP_212992079.1">
    <property type="nucleotide sequence ID" value="NZ_BAABEA010000002.1"/>
</dbReference>
<evidence type="ECO:0000313" key="8">
    <source>
        <dbReference type="Proteomes" id="UP000681340"/>
    </source>
</evidence>